<organism evidence="1 2">
    <name type="scientific">Arthrobacter deserti</name>
    <dbReference type="NCBI Taxonomy" id="1742687"/>
    <lineage>
        <taxon>Bacteria</taxon>
        <taxon>Bacillati</taxon>
        <taxon>Actinomycetota</taxon>
        <taxon>Actinomycetes</taxon>
        <taxon>Micrococcales</taxon>
        <taxon>Micrococcaceae</taxon>
        <taxon>Arthrobacter</taxon>
    </lineage>
</organism>
<protein>
    <submittedName>
        <fullName evidence="1">Uncharacterized protein</fullName>
    </submittedName>
</protein>
<dbReference type="Proteomes" id="UP000523795">
    <property type="component" value="Unassembled WGS sequence"/>
</dbReference>
<evidence type="ECO:0000313" key="1">
    <source>
        <dbReference type="EMBL" id="NKX50723.1"/>
    </source>
</evidence>
<dbReference type="EMBL" id="JAAZSR010000120">
    <property type="protein sequence ID" value="NKX50723.1"/>
    <property type="molecule type" value="Genomic_DNA"/>
</dbReference>
<proteinExistence type="predicted"/>
<sequence length="70" mass="7281">AASTPVTINMTNLSHAVRLAEQEYEVGNSSGHVFRFGVASEGLPPGGGCIEQAGDAEDFHSFMTSLISLA</sequence>
<comment type="caution">
    <text evidence="1">The sequence shown here is derived from an EMBL/GenBank/DDBJ whole genome shotgun (WGS) entry which is preliminary data.</text>
</comment>
<accession>A0ABX1JN80</accession>
<evidence type="ECO:0000313" key="2">
    <source>
        <dbReference type="Proteomes" id="UP000523795"/>
    </source>
</evidence>
<name>A0ABX1JN80_9MICC</name>
<reference evidence="1 2" key="1">
    <citation type="submission" date="2020-04" db="EMBL/GenBank/DDBJ databases">
        <authorList>
            <person name="Liu S."/>
        </authorList>
    </citation>
    <scope>NUCLEOTIDE SEQUENCE [LARGE SCALE GENOMIC DNA]</scope>
    <source>
        <strain evidence="1 2">CGMCC 1.15091</strain>
    </source>
</reference>
<gene>
    <name evidence="1" type="ORF">HER39_09120</name>
</gene>
<keyword evidence="2" id="KW-1185">Reference proteome</keyword>
<feature type="non-terminal residue" evidence="1">
    <location>
        <position position="1"/>
    </location>
</feature>